<keyword evidence="3 9" id="KW-0762">Sugar transport</keyword>
<dbReference type="EMBL" id="JAUDCG010000036">
    <property type="protein sequence ID" value="MDM8157629.1"/>
    <property type="molecule type" value="Genomic_DNA"/>
</dbReference>
<dbReference type="InterPro" id="IPR051819">
    <property type="entry name" value="PTS_sugar-specific_EIIB"/>
</dbReference>
<keyword evidence="6" id="KW-0418">Kinase</keyword>
<sequence>MRNIVLLCANGMSTSMMVKKMQDHARQSGYECQIEAHSIDDVKDYADVDIILLGPQVKFQLNKVRSLVHCPVEVIDMTAYGTMNGAKVLEDARKIIGD</sequence>
<accession>A0ABT7UDF5</accession>
<keyword evidence="10" id="KW-1185">Reference proteome</keyword>
<dbReference type="PANTHER" id="PTHR34581">
    <property type="entry name" value="PTS SYSTEM N,N'-DIACETYLCHITOBIOSE-SPECIFIC EIIB COMPONENT"/>
    <property type="match status" value="1"/>
</dbReference>
<dbReference type="Proteomes" id="UP001529340">
    <property type="component" value="Unassembled WGS sequence"/>
</dbReference>
<evidence type="ECO:0000256" key="5">
    <source>
        <dbReference type="ARBA" id="ARBA00022683"/>
    </source>
</evidence>
<dbReference type="Gene3D" id="3.40.50.2300">
    <property type="match status" value="1"/>
</dbReference>
<evidence type="ECO:0000256" key="7">
    <source>
        <dbReference type="PROSITE-ProRule" id="PRU00423"/>
    </source>
</evidence>
<evidence type="ECO:0000313" key="10">
    <source>
        <dbReference type="Proteomes" id="UP001529340"/>
    </source>
</evidence>
<comment type="caution">
    <text evidence="9">The sequence shown here is derived from an EMBL/GenBank/DDBJ whole genome shotgun (WGS) entry which is preliminary data.</text>
</comment>
<protein>
    <submittedName>
        <fullName evidence="9">PTS sugar transporter subunit IIB</fullName>
        <ecNumber evidence="9">2.7.1.-</ecNumber>
    </submittedName>
</protein>
<evidence type="ECO:0000259" key="8">
    <source>
        <dbReference type="PROSITE" id="PS51100"/>
    </source>
</evidence>
<evidence type="ECO:0000256" key="6">
    <source>
        <dbReference type="ARBA" id="ARBA00022777"/>
    </source>
</evidence>
<evidence type="ECO:0000256" key="2">
    <source>
        <dbReference type="ARBA" id="ARBA00022553"/>
    </source>
</evidence>
<gene>
    <name evidence="9" type="ORF">QUV96_08265</name>
</gene>
<evidence type="ECO:0000256" key="1">
    <source>
        <dbReference type="ARBA" id="ARBA00022448"/>
    </source>
</evidence>
<feature type="domain" description="PTS EIIB type-3" evidence="8">
    <location>
        <begin position="1"/>
        <end position="98"/>
    </location>
</feature>
<reference evidence="9" key="2">
    <citation type="submission" date="2023-06" db="EMBL/GenBank/DDBJ databases">
        <authorList>
            <person name="Zeman M."/>
            <person name="Kubasova T."/>
            <person name="Jahodarova E."/>
            <person name="Nykrynova M."/>
            <person name="Rychlik I."/>
        </authorList>
    </citation>
    <scope>NUCLEOTIDE SEQUENCE</scope>
    <source>
        <strain evidence="9">ET39</strain>
    </source>
</reference>
<dbReference type="Pfam" id="PF02302">
    <property type="entry name" value="PTS_IIB"/>
    <property type="match status" value="1"/>
</dbReference>
<feature type="modified residue" description="Phosphocysteine; by EIIA" evidence="7">
    <location>
        <position position="8"/>
    </location>
</feature>
<keyword evidence="5" id="KW-0598">Phosphotransferase system</keyword>
<keyword evidence="4 9" id="KW-0808">Transferase</keyword>
<dbReference type="PANTHER" id="PTHR34581:SF2">
    <property type="entry name" value="PTS SYSTEM N,N'-DIACETYLCHITOBIOSE-SPECIFIC EIIB COMPONENT"/>
    <property type="match status" value="1"/>
</dbReference>
<organism evidence="9 10">
    <name type="scientific">Amedibacillus dolichus</name>
    <dbReference type="NCBI Taxonomy" id="31971"/>
    <lineage>
        <taxon>Bacteria</taxon>
        <taxon>Bacillati</taxon>
        <taxon>Bacillota</taxon>
        <taxon>Erysipelotrichia</taxon>
        <taxon>Erysipelotrichales</taxon>
        <taxon>Erysipelotrichaceae</taxon>
        <taxon>Amedibacillus</taxon>
    </lineage>
</organism>
<proteinExistence type="predicted"/>
<dbReference type="InterPro" id="IPR036095">
    <property type="entry name" value="PTS_EIIB-like_sf"/>
</dbReference>
<reference evidence="9" key="1">
    <citation type="submission" date="2023-06" db="EMBL/GenBank/DDBJ databases">
        <title>Identification and characterization of horizontal gene transfer across gut microbiota members of farm animals based on homology search.</title>
        <authorList>
            <person name="Schwarzerova J."/>
            <person name="Nykrynova M."/>
            <person name="Jureckova K."/>
            <person name="Cejkova D."/>
            <person name="Rychlik I."/>
        </authorList>
    </citation>
    <scope>NUCLEOTIDE SEQUENCE</scope>
    <source>
        <strain evidence="9">ET39</strain>
    </source>
</reference>
<keyword evidence="2" id="KW-0597">Phosphoprotein</keyword>
<dbReference type="InterPro" id="IPR013012">
    <property type="entry name" value="PTS_EIIB_3"/>
</dbReference>
<dbReference type="GO" id="GO:0016740">
    <property type="term" value="F:transferase activity"/>
    <property type="evidence" value="ECO:0007669"/>
    <property type="project" value="UniProtKB-KW"/>
</dbReference>
<evidence type="ECO:0000256" key="3">
    <source>
        <dbReference type="ARBA" id="ARBA00022597"/>
    </source>
</evidence>
<dbReference type="CDD" id="cd05564">
    <property type="entry name" value="PTS_IIB_chitobiose_lichenan"/>
    <property type="match status" value="1"/>
</dbReference>
<dbReference type="RefSeq" id="WP_289608074.1">
    <property type="nucleotide sequence ID" value="NZ_JAUDCG010000036.1"/>
</dbReference>
<evidence type="ECO:0000313" key="9">
    <source>
        <dbReference type="EMBL" id="MDM8157629.1"/>
    </source>
</evidence>
<keyword evidence="1" id="KW-0813">Transport</keyword>
<dbReference type="EC" id="2.7.1.-" evidence="9"/>
<evidence type="ECO:0000256" key="4">
    <source>
        <dbReference type="ARBA" id="ARBA00022679"/>
    </source>
</evidence>
<dbReference type="SUPFAM" id="SSF52794">
    <property type="entry name" value="PTS system IIB component-like"/>
    <property type="match status" value="1"/>
</dbReference>
<name>A0ABT7UDF5_9FIRM</name>
<dbReference type="InterPro" id="IPR003501">
    <property type="entry name" value="PTS_EIIB_2/3"/>
</dbReference>
<dbReference type="PROSITE" id="PS51100">
    <property type="entry name" value="PTS_EIIB_TYPE_3"/>
    <property type="match status" value="1"/>
</dbReference>